<dbReference type="AlphaFoldDB" id="A0ABD0SN58"/>
<reference evidence="4 5" key="1">
    <citation type="submission" date="2024-06" db="EMBL/GenBank/DDBJ databases">
        <title>A chromosome-level genome assembly of beet webworm, Loxostege sticticalis.</title>
        <authorList>
            <person name="Zhang Y."/>
        </authorList>
    </citation>
    <scope>NUCLEOTIDE SEQUENCE [LARGE SCALE GENOMIC DNA]</scope>
    <source>
        <strain evidence="4">AQ028</strain>
        <tissue evidence="4">Male pupae</tissue>
    </source>
</reference>
<evidence type="ECO:0000313" key="4">
    <source>
        <dbReference type="EMBL" id="KAL0821280.1"/>
    </source>
</evidence>
<dbReference type="InterPro" id="IPR010998">
    <property type="entry name" value="Integrase_recombinase_N"/>
</dbReference>
<keyword evidence="2" id="KW-0233">DNA recombination</keyword>
<accession>A0ABD0SN58</accession>
<evidence type="ECO:0000256" key="2">
    <source>
        <dbReference type="ARBA" id="ARBA00023172"/>
    </source>
</evidence>
<dbReference type="Gene3D" id="1.10.443.10">
    <property type="entry name" value="Intergrase catalytic core"/>
    <property type="match status" value="1"/>
</dbReference>
<organism evidence="4 5">
    <name type="scientific">Loxostege sticticalis</name>
    <name type="common">Beet webworm moth</name>
    <dbReference type="NCBI Taxonomy" id="481309"/>
    <lineage>
        <taxon>Eukaryota</taxon>
        <taxon>Metazoa</taxon>
        <taxon>Ecdysozoa</taxon>
        <taxon>Arthropoda</taxon>
        <taxon>Hexapoda</taxon>
        <taxon>Insecta</taxon>
        <taxon>Pterygota</taxon>
        <taxon>Neoptera</taxon>
        <taxon>Endopterygota</taxon>
        <taxon>Lepidoptera</taxon>
        <taxon>Glossata</taxon>
        <taxon>Ditrysia</taxon>
        <taxon>Pyraloidea</taxon>
        <taxon>Crambidae</taxon>
        <taxon>Pyraustinae</taxon>
        <taxon>Loxostege</taxon>
    </lineage>
</organism>
<dbReference type="Proteomes" id="UP001549921">
    <property type="component" value="Unassembled WGS sequence"/>
</dbReference>
<sequence length="306" mass="34282">MLASLSNNTIQQYNVTFKLWWQYCSYNGHNFFDCSVPTVLCFLTEQYNKGAAYGSLNSHRSALSMLLGSNVGSDDRVKRLLKGVFKLKPSFPKYSSTWDPQVVLNHVCNWYPNRELTREKLTKKLVILLALCTAQRVQTLSLVKLENISINPSGINIAIKDIIKTSAAGREQPSLFLPYFRENERICPAKTLEDYLHVTREDRPARVSNLLITVKRPYRSATAQSISRWIKQALSESGVDVAAFGAHSTRHAATSAAAAAGVSIDTIRKAAGWTNTSKVFAKFYHRQIIDNNNFAQLVLNQGDSAF</sequence>
<comment type="caution">
    <text evidence="4">The sequence shown here is derived from an EMBL/GenBank/DDBJ whole genome shotgun (WGS) entry which is preliminary data.</text>
</comment>
<feature type="domain" description="Tyr recombinase" evidence="3">
    <location>
        <begin position="90"/>
        <end position="299"/>
    </location>
</feature>
<dbReference type="SUPFAM" id="SSF56349">
    <property type="entry name" value="DNA breaking-rejoining enzymes"/>
    <property type="match status" value="1"/>
</dbReference>
<proteinExistence type="predicted"/>
<protein>
    <recommendedName>
        <fullName evidence="3">Tyr recombinase domain-containing protein</fullName>
    </recommendedName>
</protein>
<dbReference type="PROSITE" id="PS51898">
    <property type="entry name" value="TYR_RECOMBINASE"/>
    <property type="match status" value="1"/>
</dbReference>
<dbReference type="Gene3D" id="1.10.150.130">
    <property type="match status" value="1"/>
</dbReference>
<name>A0ABD0SN58_LOXSC</name>
<gene>
    <name evidence="4" type="ORF">ABMA28_005880</name>
</gene>
<evidence type="ECO:0000259" key="3">
    <source>
        <dbReference type="PROSITE" id="PS51898"/>
    </source>
</evidence>
<dbReference type="InterPro" id="IPR013762">
    <property type="entry name" value="Integrase-like_cat_sf"/>
</dbReference>
<dbReference type="InterPro" id="IPR002104">
    <property type="entry name" value="Integrase_catalytic"/>
</dbReference>
<evidence type="ECO:0000313" key="5">
    <source>
        <dbReference type="Proteomes" id="UP001549921"/>
    </source>
</evidence>
<dbReference type="PANTHER" id="PTHR35617:SF3">
    <property type="entry name" value="CORE-BINDING (CB) DOMAIN-CONTAINING PROTEIN"/>
    <property type="match status" value="1"/>
</dbReference>
<dbReference type="GO" id="GO:0003677">
    <property type="term" value="F:DNA binding"/>
    <property type="evidence" value="ECO:0007669"/>
    <property type="project" value="UniProtKB-KW"/>
</dbReference>
<keyword evidence="1" id="KW-0238">DNA-binding</keyword>
<dbReference type="Pfam" id="PF00589">
    <property type="entry name" value="Phage_integrase"/>
    <property type="match status" value="1"/>
</dbReference>
<evidence type="ECO:0000256" key="1">
    <source>
        <dbReference type="ARBA" id="ARBA00023125"/>
    </source>
</evidence>
<dbReference type="GO" id="GO:0006310">
    <property type="term" value="P:DNA recombination"/>
    <property type="evidence" value="ECO:0007669"/>
    <property type="project" value="UniProtKB-KW"/>
</dbReference>
<dbReference type="InterPro" id="IPR011010">
    <property type="entry name" value="DNA_brk_join_enz"/>
</dbReference>
<dbReference type="PANTHER" id="PTHR35617">
    <property type="entry name" value="PHAGE_INTEGRASE DOMAIN-CONTAINING PROTEIN"/>
    <property type="match status" value="1"/>
</dbReference>
<dbReference type="EMBL" id="JBEDNZ010000018">
    <property type="protein sequence ID" value="KAL0821280.1"/>
    <property type="molecule type" value="Genomic_DNA"/>
</dbReference>